<gene>
    <name evidence="1" type="ORF">QNI19_18810</name>
</gene>
<sequence length="267" mass="31664">MVTLKKQLPIIVFLLILVNVKDLPQHNTEILQVIRYSKENGHTYLSEKRTYNQKRLLENLVEFNVYNNSVLDSIVFTYDSKNNLLTQIEYVPINQGKRVNTQYEKVNEISYIYNERNALKDIKGNYTTVKLYEPIFSTLLFKDSLKLLEKEIGEIDILVNNAYKKDSRKLKRDSVAVLIDSYSTNCRTELFSQYGISNQTFLKRMQVSYTESNLLLDDKFVFEDTVIERKYYYTHGLIQKIEVIVTVDKKKIFYKEVFKYNFVSQRK</sequence>
<dbReference type="RefSeq" id="WP_313998651.1">
    <property type="nucleotide sequence ID" value="NZ_JASJOT010000012.1"/>
</dbReference>
<protein>
    <submittedName>
        <fullName evidence="1">Uncharacterized protein</fullName>
    </submittedName>
</protein>
<evidence type="ECO:0000313" key="2">
    <source>
        <dbReference type="Proteomes" id="UP001228581"/>
    </source>
</evidence>
<dbReference type="EMBL" id="JASJOT010000012">
    <property type="protein sequence ID" value="MDJ1494997.1"/>
    <property type="molecule type" value="Genomic_DNA"/>
</dbReference>
<reference evidence="1 2" key="1">
    <citation type="submission" date="2023-05" db="EMBL/GenBank/DDBJ databases">
        <authorList>
            <person name="Zhang X."/>
        </authorList>
    </citation>
    <scope>NUCLEOTIDE SEQUENCE [LARGE SCALE GENOMIC DNA]</scope>
    <source>
        <strain evidence="1 2">DM2B3-1</strain>
    </source>
</reference>
<comment type="caution">
    <text evidence="1">The sequence shown here is derived from an EMBL/GenBank/DDBJ whole genome shotgun (WGS) entry which is preliminary data.</text>
</comment>
<organism evidence="1 2">
    <name type="scientific">Xanthocytophaga flava</name>
    <dbReference type="NCBI Taxonomy" id="3048013"/>
    <lineage>
        <taxon>Bacteria</taxon>
        <taxon>Pseudomonadati</taxon>
        <taxon>Bacteroidota</taxon>
        <taxon>Cytophagia</taxon>
        <taxon>Cytophagales</taxon>
        <taxon>Rhodocytophagaceae</taxon>
        <taxon>Xanthocytophaga</taxon>
    </lineage>
</organism>
<keyword evidence="2" id="KW-1185">Reference proteome</keyword>
<dbReference type="Proteomes" id="UP001228581">
    <property type="component" value="Unassembled WGS sequence"/>
</dbReference>
<accession>A0ABT7CMT4</accession>
<evidence type="ECO:0000313" key="1">
    <source>
        <dbReference type="EMBL" id="MDJ1494997.1"/>
    </source>
</evidence>
<proteinExistence type="predicted"/>
<name>A0ABT7CMT4_9BACT</name>